<dbReference type="SMART" id="SM00066">
    <property type="entry name" value="GAL4"/>
    <property type="match status" value="1"/>
</dbReference>
<reference evidence="9" key="2">
    <citation type="submission" date="2023-01" db="EMBL/GenBank/DDBJ databases">
        <authorList>
            <person name="Petersen C."/>
        </authorList>
    </citation>
    <scope>NUCLEOTIDE SEQUENCE</scope>
    <source>
        <strain evidence="9">IBT 15450</strain>
    </source>
</reference>
<accession>A0AAD6HZT5</accession>
<dbReference type="GO" id="GO:0008270">
    <property type="term" value="F:zinc ion binding"/>
    <property type="evidence" value="ECO:0007669"/>
    <property type="project" value="InterPro"/>
</dbReference>
<dbReference type="AlphaFoldDB" id="A0AAD6HZT5"/>
<dbReference type="Pfam" id="PF00172">
    <property type="entry name" value="Zn_clus"/>
    <property type="match status" value="1"/>
</dbReference>
<dbReference type="CDD" id="cd00067">
    <property type="entry name" value="GAL4"/>
    <property type="match status" value="1"/>
</dbReference>
<evidence type="ECO:0000256" key="1">
    <source>
        <dbReference type="ARBA" id="ARBA00004123"/>
    </source>
</evidence>
<sequence length="589" mass="66692">MSSNDAEESSITGATRRQRSGPACDECRRRKLRCDGQQPQCGICRETGISCEVTHRGARGPKKGHLKALKNRVVHLEAMLESRLPDRQLQRDIQGSQHSSESTIPASPGVLADSGPRIAEWPQEPTNPSQPGRAALFDCLTSDLVSSSLEWSFPPALTVSNTQFPPTDFLHDELDQLYLDRVHQSIPIIYQRRYLSWSKSSSKTPSQKCLQSAMWTLASLLSAQFREMIEPLYQKTKQTLESISIEGNDYNVNTELAQAWVVIVIFESMRTHHRQAWMSAGRAFRLVQAMRYHEIDRPTGKGGPSSPQNGDFIQVEERRRVFWMAYFLDHVISMRDDWPITLNEHVICTRLPALDSDFQNGSHGLGPFLSEAMTQTTLKVGSSFNECLILATICGRTLLQIQQYQISKAYGDTLLDSTEQRRWLDSLLTTRLQALSRYYPSPIKAYDPLLLFANILGQVTVIYFCKAMMESMPASANPLHGDTEISDYQNRALEASTTIIHLATTLCELPVAKIHPLMPIPLFSCAEFLYDNMHTSESFQLRIQELFYIFRRLKNVNNHEESYLDLLPKSCISKTTEMFNNSVQGSTPD</sequence>
<keyword evidence="5" id="KW-0804">Transcription</keyword>
<feature type="region of interest" description="Disordered" evidence="7">
    <location>
        <begin position="1"/>
        <end position="25"/>
    </location>
</feature>
<dbReference type="GO" id="GO:0006351">
    <property type="term" value="P:DNA-templated transcription"/>
    <property type="evidence" value="ECO:0007669"/>
    <property type="project" value="InterPro"/>
</dbReference>
<protein>
    <recommendedName>
        <fullName evidence="8">Zn(2)-C6 fungal-type domain-containing protein</fullName>
    </recommendedName>
</protein>
<evidence type="ECO:0000256" key="6">
    <source>
        <dbReference type="ARBA" id="ARBA00023242"/>
    </source>
</evidence>
<name>A0AAD6HZT5_PENCN</name>
<keyword evidence="4" id="KW-0238">DNA-binding</keyword>
<dbReference type="InterPro" id="IPR036864">
    <property type="entry name" value="Zn2-C6_fun-type_DNA-bd_sf"/>
</dbReference>
<dbReference type="EMBL" id="JAQJZL010000016">
    <property type="protein sequence ID" value="KAJ6023165.1"/>
    <property type="molecule type" value="Genomic_DNA"/>
</dbReference>
<comment type="subcellular location">
    <subcellularLocation>
        <location evidence="1">Nucleus</location>
    </subcellularLocation>
</comment>
<dbReference type="SMART" id="SM00906">
    <property type="entry name" value="Fungal_trans"/>
    <property type="match status" value="1"/>
</dbReference>
<dbReference type="Pfam" id="PF04082">
    <property type="entry name" value="Fungal_trans"/>
    <property type="match status" value="1"/>
</dbReference>
<dbReference type="InterPro" id="IPR007219">
    <property type="entry name" value="XnlR_reg_dom"/>
</dbReference>
<dbReference type="InterPro" id="IPR001138">
    <property type="entry name" value="Zn2Cys6_DnaBD"/>
</dbReference>
<dbReference type="PROSITE" id="PS00463">
    <property type="entry name" value="ZN2_CY6_FUNGAL_1"/>
    <property type="match status" value="1"/>
</dbReference>
<dbReference type="PROSITE" id="PS50048">
    <property type="entry name" value="ZN2_CY6_FUNGAL_2"/>
    <property type="match status" value="1"/>
</dbReference>
<dbReference type="Proteomes" id="UP001219568">
    <property type="component" value="Unassembled WGS sequence"/>
</dbReference>
<feature type="compositionally biased region" description="Polar residues" evidence="7">
    <location>
        <begin position="91"/>
        <end position="105"/>
    </location>
</feature>
<proteinExistence type="predicted"/>
<gene>
    <name evidence="9" type="ORF">N7460_013560</name>
</gene>
<dbReference type="GO" id="GO:0003677">
    <property type="term" value="F:DNA binding"/>
    <property type="evidence" value="ECO:0007669"/>
    <property type="project" value="UniProtKB-KW"/>
</dbReference>
<evidence type="ECO:0000256" key="7">
    <source>
        <dbReference type="SAM" id="MobiDB-lite"/>
    </source>
</evidence>
<dbReference type="CDD" id="cd12148">
    <property type="entry name" value="fungal_TF_MHR"/>
    <property type="match status" value="1"/>
</dbReference>
<dbReference type="PANTHER" id="PTHR47338:SF3">
    <property type="entry name" value="C6 FINGER DOMAIN TRANSCRIPTION FACTOR DBAA-RELATED"/>
    <property type="match status" value="1"/>
</dbReference>
<evidence type="ECO:0000256" key="5">
    <source>
        <dbReference type="ARBA" id="ARBA00023163"/>
    </source>
</evidence>
<evidence type="ECO:0000259" key="8">
    <source>
        <dbReference type="PROSITE" id="PS50048"/>
    </source>
</evidence>
<feature type="domain" description="Zn(2)-C6 fungal-type" evidence="8">
    <location>
        <begin position="23"/>
        <end position="53"/>
    </location>
</feature>
<dbReference type="PANTHER" id="PTHR47338">
    <property type="entry name" value="ZN(II)2CYS6 TRANSCRIPTION FACTOR (EUROFUNG)-RELATED"/>
    <property type="match status" value="1"/>
</dbReference>
<feature type="region of interest" description="Disordered" evidence="7">
    <location>
        <begin position="85"/>
        <end position="130"/>
    </location>
</feature>
<dbReference type="GO" id="GO:0005634">
    <property type="term" value="C:nucleus"/>
    <property type="evidence" value="ECO:0007669"/>
    <property type="project" value="UniProtKB-SubCell"/>
</dbReference>
<dbReference type="InterPro" id="IPR050815">
    <property type="entry name" value="TF_fung"/>
</dbReference>
<dbReference type="GO" id="GO:0000981">
    <property type="term" value="F:DNA-binding transcription factor activity, RNA polymerase II-specific"/>
    <property type="evidence" value="ECO:0007669"/>
    <property type="project" value="InterPro"/>
</dbReference>
<comment type="caution">
    <text evidence="9">The sequence shown here is derived from an EMBL/GenBank/DDBJ whole genome shotgun (WGS) entry which is preliminary data.</text>
</comment>
<organism evidence="9 10">
    <name type="scientific">Penicillium canescens</name>
    <dbReference type="NCBI Taxonomy" id="5083"/>
    <lineage>
        <taxon>Eukaryota</taxon>
        <taxon>Fungi</taxon>
        <taxon>Dikarya</taxon>
        <taxon>Ascomycota</taxon>
        <taxon>Pezizomycotina</taxon>
        <taxon>Eurotiomycetes</taxon>
        <taxon>Eurotiomycetidae</taxon>
        <taxon>Eurotiales</taxon>
        <taxon>Aspergillaceae</taxon>
        <taxon>Penicillium</taxon>
    </lineage>
</organism>
<keyword evidence="10" id="KW-1185">Reference proteome</keyword>
<keyword evidence="6" id="KW-0539">Nucleus</keyword>
<keyword evidence="2" id="KW-0479">Metal-binding</keyword>
<reference evidence="9" key="1">
    <citation type="journal article" date="2023" name="IMA Fungus">
        <title>Comparative genomic study of the Penicillium genus elucidates a diverse pangenome and 15 lateral gene transfer events.</title>
        <authorList>
            <person name="Petersen C."/>
            <person name="Sorensen T."/>
            <person name="Nielsen M.R."/>
            <person name="Sondergaard T.E."/>
            <person name="Sorensen J.L."/>
            <person name="Fitzpatrick D.A."/>
            <person name="Frisvad J.C."/>
            <person name="Nielsen K.L."/>
        </authorList>
    </citation>
    <scope>NUCLEOTIDE SEQUENCE</scope>
    <source>
        <strain evidence="9">IBT 15450</strain>
    </source>
</reference>
<evidence type="ECO:0000256" key="2">
    <source>
        <dbReference type="ARBA" id="ARBA00022723"/>
    </source>
</evidence>
<dbReference type="SUPFAM" id="SSF57701">
    <property type="entry name" value="Zn2/Cys6 DNA-binding domain"/>
    <property type="match status" value="1"/>
</dbReference>
<dbReference type="Gene3D" id="4.10.240.10">
    <property type="entry name" value="Zn(2)-C6 fungal-type DNA-binding domain"/>
    <property type="match status" value="1"/>
</dbReference>
<evidence type="ECO:0000256" key="4">
    <source>
        <dbReference type="ARBA" id="ARBA00023125"/>
    </source>
</evidence>
<keyword evidence="3" id="KW-0805">Transcription regulation</keyword>
<evidence type="ECO:0000313" key="10">
    <source>
        <dbReference type="Proteomes" id="UP001219568"/>
    </source>
</evidence>
<evidence type="ECO:0000313" key="9">
    <source>
        <dbReference type="EMBL" id="KAJ6023165.1"/>
    </source>
</evidence>
<evidence type="ECO:0000256" key="3">
    <source>
        <dbReference type="ARBA" id="ARBA00023015"/>
    </source>
</evidence>